<sequence>MDGASGRIGGISVGEGKRKQMSSRLTKLFRMEASVPSAAEKKDCKTSALDGNGFSELPKKPSPSSLARGKSLSCLQALRDRAITYRFNPVYYPGPQTLISEYAARDEVLEPGITFPRAWCRPLLIYGPVRRLYGQCGVYNRLRCCCHLSHAHLEDAAIKPLSVLYPCPPLFIPNSFLSIREHG</sequence>
<evidence type="ECO:0000313" key="3">
    <source>
        <dbReference type="Proteomes" id="UP000281406"/>
    </source>
</evidence>
<protein>
    <submittedName>
        <fullName evidence="2">Uncharacterized protein</fullName>
    </submittedName>
</protein>
<proteinExistence type="predicted"/>
<accession>A0A3N0YBX9</accession>
<comment type="caution">
    <text evidence="2">The sequence shown here is derived from an EMBL/GenBank/DDBJ whole genome shotgun (WGS) entry which is preliminary data.</text>
</comment>
<name>A0A3N0YBX9_ANAGA</name>
<dbReference type="EMBL" id="RJVU01047220">
    <property type="protein sequence ID" value="ROL43755.1"/>
    <property type="molecule type" value="Genomic_DNA"/>
</dbReference>
<keyword evidence="3" id="KW-1185">Reference proteome</keyword>
<reference evidence="2 3" key="1">
    <citation type="submission" date="2018-10" db="EMBL/GenBank/DDBJ databases">
        <title>Genome assembly for a Yunnan-Guizhou Plateau 3E fish, Anabarilius grahami (Regan), and its evolutionary and genetic applications.</title>
        <authorList>
            <person name="Jiang W."/>
        </authorList>
    </citation>
    <scope>NUCLEOTIDE SEQUENCE [LARGE SCALE GENOMIC DNA]</scope>
    <source>
        <strain evidence="2">AG-KIZ</strain>
        <tissue evidence="2">Muscle</tissue>
    </source>
</reference>
<feature type="region of interest" description="Disordered" evidence="1">
    <location>
        <begin position="1"/>
        <end position="66"/>
    </location>
</feature>
<organism evidence="2 3">
    <name type="scientific">Anabarilius grahami</name>
    <name type="common">Kanglang fish</name>
    <name type="synonym">Barilius grahami</name>
    <dbReference type="NCBI Taxonomy" id="495550"/>
    <lineage>
        <taxon>Eukaryota</taxon>
        <taxon>Metazoa</taxon>
        <taxon>Chordata</taxon>
        <taxon>Craniata</taxon>
        <taxon>Vertebrata</taxon>
        <taxon>Euteleostomi</taxon>
        <taxon>Actinopterygii</taxon>
        <taxon>Neopterygii</taxon>
        <taxon>Teleostei</taxon>
        <taxon>Ostariophysi</taxon>
        <taxon>Cypriniformes</taxon>
        <taxon>Xenocyprididae</taxon>
        <taxon>Xenocypridinae</taxon>
        <taxon>Xenocypridinae incertae sedis</taxon>
        <taxon>Anabarilius</taxon>
    </lineage>
</organism>
<feature type="compositionally biased region" description="Gly residues" evidence="1">
    <location>
        <begin position="1"/>
        <end position="13"/>
    </location>
</feature>
<gene>
    <name evidence="2" type="ORF">DPX16_4589</name>
</gene>
<evidence type="ECO:0000313" key="2">
    <source>
        <dbReference type="EMBL" id="ROL43755.1"/>
    </source>
</evidence>
<dbReference type="Proteomes" id="UP000281406">
    <property type="component" value="Unassembled WGS sequence"/>
</dbReference>
<dbReference type="AlphaFoldDB" id="A0A3N0YBX9"/>
<evidence type="ECO:0000256" key="1">
    <source>
        <dbReference type="SAM" id="MobiDB-lite"/>
    </source>
</evidence>